<evidence type="ECO:0000256" key="1">
    <source>
        <dbReference type="SAM" id="MobiDB-lite"/>
    </source>
</evidence>
<feature type="compositionally biased region" description="Acidic residues" evidence="1">
    <location>
        <begin position="220"/>
        <end position="231"/>
    </location>
</feature>
<accession>A0ABC8W490</accession>
<name>A0ABC8W490_9POAL</name>
<protein>
    <submittedName>
        <fullName evidence="2">Uncharacterized protein</fullName>
    </submittedName>
</protein>
<evidence type="ECO:0000313" key="3">
    <source>
        <dbReference type="Proteomes" id="UP001497457"/>
    </source>
</evidence>
<keyword evidence="3" id="KW-1185">Reference proteome</keyword>
<dbReference type="Proteomes" id="UP001497457">
    <property type="component" value="Chromosome 11b"/>
</dbReference>
<proteinExistence type="predicted"/>
<evidence type="ECO:0000313" key="2">
    <source>
        <dbReference type="EMBL" id="CAL4901107.1"/>
    </source>
</evidence>
<reference evidence="3" key="1">
    <citation type="submission" date="2024-06" db="EMBL/GenBank/DDBJ databases">
        <authorList>
            <person name="Ryan C."/>
        </authorList>
    </citation>
    <scope>NUCLEOTIDE SEQUENCE [LARGE SCALE GENOMIC DNA]</scope>
</reference>
<sequence length="322" mass="34378">MFPENPPEVFGQESGPPPEVDDDDADVIRAPARERELREQQGRFGAGPVGLGPVHPLHRRRGGGGREHVVGPRASRRRGPVAPEAGPDDLARYLVADDVPQPVARQDEALVFLRALRHRHLRLRRHERLQVTVPDGPGHGEHAQHPGAVPEDDAPARRLDALQLVGPVRLNDAIMQRSKLKDTKRNSLRDRPCKAYFVVDGKGDGDATAGEDGAGVAGAGDDDAGGADDGDDGGGARVVALRRLLPLAAAGEAVVLAAAARGPARDLVVHPREPPFHHLFPRRLRRRRGGTGTLLAGAARLGVLVRDQLVHPVLAHPGHLAA</sequence>
<feature type="region of interest" description="Disordered" evidence="1">
    <location>
        <begin position="1"/>
        <end position="87"/>
    </location>
</feature>
<feature type="region of interest" description="Disordered" evidence="1">
    <location>
        <begin position="202"/>
        <end position="231"/>
    </location>
</feature>
<dbReference type="AlphaFoldDB" id="A0ABC8W490"/>
<organism evidence="2 3">
    <name type="scientific">Urochloa decumbens</name>
    <dbReference type="NCBI Taxonomy" id="240449"/>
    <lineage>
        <taxon>Eukaryota</taxon>
        <taxon>Viridiplantae</taxon>
        <taxon>Streptophyta</taxon>
        <taxon>Embryophyta</taxon>
        <taxon>Tracheophyta</taxon>
        <taxon>Spermatophyta</taxon>
        <taxon>Magnoliopsida</taxon>
        <taxon>Liliopsida</taxon>
        <taxon>Poales</taxon>
        <taxon>Poaceae</taxon>
        <taxon>PACMAD clade</taxon>
        <taxon>Panicoideae</taxon>
        <taxon>Panicodae</taxon>
        <taxon>Paniceae</taxon>
        <taxon>Melinidinae</taxon>
        <taxon>Urochloa</taxon>
    </lineage>
</organism>
<gene>
    <name evidence="2" type="ORF">URODEC1_LOCUS9115</name>
</gene>
<feature type="compositionally biased region" description="Basic and acidic residues" evidence="1">
    <location>
        <begin position="31"/>
        <end position="41"/>
    </location>
</feature>
<feature type="region of interest" description="Disordered" evidence="1">
    <location>
        <begin position="127"/>
        <end position="153"/>
    </location>
</feature>
<dbReference type="EMBL" id="OZ075121">
    <property type="protein sequence ID" value="CAL4901107.1"/>
    <property type="molecule type" value="Genomic_DNA"/>
</dbReference>
<reference evidence="2 3" key="2">
    <citation type="submission" date="2024-10" db="EMBL/GenBank/DDBJ databases">
        <authorList>
            <person name="Ryan C."/>
        </authorList>
    </citation>
    <scope>NUCLEOTIDE SEQUENCE [LARGE SCALE GENOMIC DNA]</scope>
</reference>